<evidence type="ECO:0000313" key="1">
    <source>
        <dbReference type="EMBL" id="CAF1556212.1"/>
    </source>
</evidence>
<evidence type="ECO:0000313" key="2">
    <source>
        <dbReference type="Proteomes" id="UP000663852"/>
    </source>
</evidence>
<accession>A0A815XDK7</accession>
<comment type="caution">
    <text evidence="1">The sequence shown here is derived from an EMBL/GenBank/DDBJ whole genome shotgun (WGS) entry which is preliminary data.</text>
</comment>
<dbReference type="Proteomes" id="UP000663852">
    <property type="component" value="Unassembled WGS sequence"/>
</dbReference>
<sequence length="8" mass="894">GYGCFKGY</sequence>
<dbReference type="EMBL" id="CAJNOJ010001953">
    <property type="protein sequence ID" value="CAF1556212.1"/>
    <property type="molecule type" value="Genomic_DNA"/>
</dbReference>
<gene>
    <name evidence="1" type="ORF">EDS130_LOCUS46316</name>
</gene>
<name>A0A815XDK7_ADIRI</name>
<protein>
    <submittedName>
        <fullName evidence="1">Uncharacterized protein</fullName>
    </submittedName>
</protein>
<organism evidence="1 2">
    <name type="scientific">Adineta ricciae</name>
    <name type="common">Rotifer</name>
    <dbReference type="NCBI Taxonomy" id="249248"/>
    <lineage>
        <taxon>Eukaryota</taxon>
        <taxon>Metazoa</taxon>
        <taxon>Spiralia</taxon>
        <taxon>Gnathifera</taxon>
        <taxon>Rotifera</taxon>
        <taxon>Eurotatoria</taxon>
        <taxon>Bdelloidea</taxon>
        <taxon>Adinetida</taxon>
        <taxon>Adinetidae</taxon>
        <taxon>Adineta</taxon>
    </lineage>
</organism>
<feature type="non-terminal residue" evidence="1">
    <location>
        <position position="1"/>
    </location>
</feature>
<reference evidence="1" key="1">
    <citation type="submission" date="2021-02" db="EMBL/GenBank/DDBJ databases">
        <authorList>
            <person name="Nowell W R."/>
        </authorList>
    </citation>
    <scope>NUCLEOTIDE SEQUENCE</scope>
</reference>
<proteinExistence type="predicted"/>